<evidence type="ECO:0000313" key="1">
    <source>
        <dbReference type="EMBL" id="KKK98116.1"/>
    </source>
</evidence>
<dbReference type="AlphaFoldDB" id="A0A0F9CNA8"/>
<comment type="caution">
    <text evidence="1">The sequence shown here is derived from an EMBL/GenBank/DDBJ whole genome shotgun (WGS) entry which is preliminary data.</text>
</comment>
<proteinExistence type="predicted"/>
<dbReference type="EMBL" id="LAZR01045755">
    <property type="protein sequence ID" value="KKK98116.1"/>
    <property type="molecule type" value="Genomic_DNA"/>
</dbReference>
<organism evidence="1">
    <name type="scientific">marine sediment metagenome</name>
    <dbReference type="NCBI Taxonomy" id="412755"/>
    <lineage>
        <taxon>unclassified sequences</taxon>
        <taxon>metagenomes</taxon>
        <taxon>ecological metagenomes</taxon>
    </lineage>
</organism>
<accession>A0A0F9CNA8</accession>
<sequence>MLIEHLKEQRPVLDKQNEFMFFSNNKVAQTSVNRRLLKLRSIVYKDDHQKYESHFQDAVGKLDSIYKFTIVRNPWDRV</sequence>
<name>A0A0F9CNA8_9ZZZZ</name>
<protein>
    <recommendedName>
        <fullName evidence="2">Sulfotransferase domain-containing protein</fullName>
    </recommendedName>
</protein>
<gene>
    <name evidence="1" type="ORF">LCGC14_2645950</name>
</gene>
<evidence type="ECO:0008006" key="2">
    <source>
        <dbReference type="Google" id="ProtNLM"/>
    </source>
</evidence>
<feature type="non-terminal residue" evidence="1">
    <location>
        <position position="78"/>
    </location>
</feature>
<reference evidence="1" key="1">
    <citation type="journal article" date="2015" name="Nature">
        <title>Complex archaea that bridge the gap between prokaryotes and eukaryotes.</title>
        <authorList>
            <person name="Spang A."/>
            <person name="Saw J.H."/>
            <person name="Jorgensen S.L."/>
            <person name="Zaremba-Niedzwiedzka K."/>
            <person name="Martijn J."/>
            <person name="Lind A.E."/>
            <person name="van Eijk R."/>
            <person name="Schleper C."/>
            <person name="Guy L."/>
            <person name="Ettema T.J."/>
        </authorList>
    </citation>
    <scope>NUCLEOTIDE SEQUENCE</scope>
</reference>